<dbReference type="InterPro" id="IPR009091">
    <property type="entry name" value="RCC1/BLIP-II"/>
</dbReference>
<dbReference type="Proteomes" id="UP000654075">
    <property type="component" value="Unassembled WGS sequence"/>
</dbReference>
<dbReference type="Gene3D" id="2.60.120.10">
    <property type="entry name" value="Jelly Rolls"/>
    <property type="match status" value="1"/>
</dbReference>
<dbReference type="Gene3D" id="2.130.10.30">
    <property type="entry name" value="Regulator of chromosome condensation 1/beta-lactamase-inhibitor protein II"/>
    <property type="match status" value="1"/>
</dbReference>
<feature type="domain" description="Cyclic nucleotide-binding" evidence="1">
    <location>
        <begin position="400"/>
        <end position="517"/>
    </location>
</feature>
<evidence type="ECO:0000313" key="3">
    <source>
        <dbReference type="Proteomes" id="UP000654075"/>
    </source>
</evidence>
<dbReference type="CDD" id="cd00038">
    <property type="entry name" value="CAP_ED"/>
    <property type="match status" value="1"/>
</dbReference>
<dbReference type="PROSITE" id="PS50042">
    <property type="entry name" value="CNMP_BINDING_3"/>
    <property type="match status" value="1"/>
</dbReference>
<dbReference type="SUPFAM" id="SSF50985">
    <property type="entry name" value="RCC1/BLIP-II"/>
    <property type="match status" value="1"/>
</dbReference>
<reference evidence="2" key="1">
    <citation type="submission" date="2021-02" db="EMBL/GenBank/DDBJ databases">
        <authorList>
            <person name="Dougan E. K."/>
            <person name="Rhodes N."/>
            <person name="Thang M."/>
            <person name="Chan C."/>
        </authorList>
    </citation>
    <scope>NUCLEOTIDE SEQUENCE</scope>
</reference>
<dbReference type="EMBL" id="CAJNNV010028293">
    <property type="protein sequence ID" value="CAE8624015.1"/>
    <property type="molecule type" value="Genomic_DNA"/>
</dbReference>
<dbReference type="OrthoDB" id="5370059at2759"/>
<evidence type="ECO:0000259" key="1">
    <source>
        <dbReference type="PROSITE" id="PS50042"/>
    </source>
</evidence>
<name>A0A813GMA3_POLGL</name>
<dbReference type="InterPro" id="IPR000595">
    <property type="entry name" value="cNMP-bd_dom"/>
</dbReference>
<dbReference type="InterPro" id="IPR014710">
    <property type="entry name" value="RmlC-like_jellyroll"/>
</dbReference>
<accession>A0A813GMA3</accession>
<keyword evidence="3" id="KW-1185">Reference proteome</keyword>
<dbReference type="SUPFAM" id="SSF51206">
    <property type="entry name" value="cAMP-binding domain-like"/>
    <property type="match status" value="1"/>
</dbReference>
<dbReference type="InterPro" id="IPR018490">
    <property type="entry name" value="cNMP-bd_dom_sf"/>
</dbReference>
<protein>
    <recommendedName>
        <fullName evidence="1">Cyclic nucleotide-binding domain-containing protein</fullName>
    </recommendedName>
</protein>
<comment type="caution">
    <text evidence="2">The sequence shown here is derived from an EMBL/GenBank/DDBJ whole genome shotgun (WGS) entry which is preliminary data.</text>
</comment>
<dbReference type="Pfam" id="PF00027">
    <property type="entry name" value="cNMP_binding"/>
    <property type="match status" value="1"/>
</dbReference>
<gene>
    <name evidence="2" type="ORF">PGLA1383_LOCUS41209</name>
</gene>
<dbReference type="AlphaFoldDB" id="A0A813GMA3"/>
<proteinExistence type="predicted"/>
<organism evidence="2 3">
    <name type="scientific">Polarella glacialis</name>
    <name type="common">Dinoflagellate</name>
    <dbReference type="NCBI Taxonomy" id="89957"/>
    <lineage>
        <taxon>Eukaryota</taxon>
        <taxon>Sar</taxon>
        <taxon>Alveolata</taxon>
        <taxon>Dinophyceae</taxon>
        <taxon>Suessiales</taxon>
        <taxon>Suessiaceae</taxon>
        <taxon>Polarella</taxon>
    </lineage>
</organism>
<sequence length="525" mass="56089">MAALEPSLRSQADGSVVAWGSSTYGGAASTVQAALTNVTAIYSNSQAFAALKADGSVVAWGKNAYGGDASIVQANLTNVTVISCSINEGAAFAALKADGSVVAWGSSSTGGNAATVQAVLTNVKAIYSNKYAFAALKADGSVVAWGENAKGGDASIVQAALTDVIAIYGTERAFAVRKADGSLVAWGDSSYGGLIFEEASLRDVDILALGSNDDQFAGLKQLKSVLYGKGVVAKGGQVLAARICPRQAYTMLSQYACAWPDIVWFVVRFLDTEIWRNHLIRCEEPFDPALGGAVGEVIGQMTDFTSLVWIAVLLQRQSSACTSALDLAPSAEHRVGHIWKIFVTGAWTKSDHSPCHACLRMQYNAAIRVLEGGQILDAFGFPIGDGKAKNVPDCVEKSEVFRACSSHFVEQMPLLVEDVAFWPGERIYTQYDEGNFIYFIRAGRVKIEVLGRREAQIVDAGHSLGDMAVLDQVPHYCESVTAETHCWVRILHKTLLHRSLSSFPEEEKRIVGAVQNKGGGGKDEE</sequence>
<evidence type="ECO:0000313" key="2">
    <source>
        <dbReference type="EMBL" id="CAE8624015.1"/>
    </source>
</evidence>